<evidence type="ECO:0000313" key="9">
    <source>
        <dbReference type="EMBL" id="KAK6195518.1"/>
    </source>
</evidence>
<gene>
    <name evidence="9" type="ORF">SNE40_000931</name>
</gene>
<dbReference type="InterPro" id="IPR029063">
    <property type="entry name" value="SAM-dependent_MTases_sf"/>
</dbReference>
<evidence type="ECO:0000256" key="1">
    <source>
        <dbReference type="ARBA" id="ARBA00000724"/>
    </source>
</evidence>
<evidence type="ECO:0000313" key="10">
    <source>
        <dbReference type="Proteomes" id="UP001347796"/>
    </source>
</evidence>
<comment type="function">
    <text evidence="2 7">Methylates the carboxyl group of the C-terminal leucine residue of protein phosphatase 2A catalytic subunits to form alpha-leucine ester residues.</text>
</comment>
<keyword evidence="6 7" id="KW-0949">S-adenosyl-L-methionine</keyword>
<dbReference type="GO" id="GO:0032259">
    <property type="term" value="P:methylation"/>
    <property type="evidence" value="ECO:0007669"/>
    <property type="project" value="UniProtKB-KW"/>
</dbReference>
<dbReference type="InterPro" id="IPR007213">
    <property type="entry name" value="Ppm1/Ppm2/Tcmp"/>
</dbReference>
<feature type="binding site" evidence="8">
    <location>
        <position position="177"/>
    </location>
    <ligand>
        <name>S-adenosyl-L-methionine</name>
        <dbReference type="ChEBI" id="CHEBI:59789"/>
    </ligand>
</feature>
<dbReference type="GO" id="GO:0005829">
    <property type="term" value="C:cytosol"/>
    <property type="evidence" value="ECO:0007669"/>
    <property type="project" value="TreeGrafter"/>
</dbReference>
<accession>A0AAN8KI81</accession>
<protein>
    <recommendedName>
        <fullName evidence="7">Leucine carboxyl methyltransferase 1</fullName>
        <ecNumber evidence="7">2.1.1.233</ecNumber>
    </recommendedName>
</protein>
<evidence type="ECO:0000256" key="3">
    <source>
        <dbReference type="ARBA" id="ARBA00010703"/>
    </source>
</evidence>
<feature type="binding site" evidence="8">
    <location>
        <position position="54"/>
    </location>
    <ligand>
        <name>S-adenosyl-L-methionine</name>
        <dbReference type="ChEBI" id="CHEBI:59789"/>
    </ligand>
</feature>
<feature type="binding site" evidence="8">
    <location>
        <begin position="150"/>
        <end position="151"/>
    </location>
    <ligand>
        <name>S-adenosyl-L-methionine</name>
        <dbReference type="ChEBI" id="CHEBI:59789"/>
    </ligand>
</feature>
<dbReference type="Gene3D" id="3.40.50.150">
    <property type="entry name" value="Vaccinia Virus protein VP39"/>
    <property type="match status" value="1"/>
</dbReference>
<feature type="binding site" evidence="8">
    <location>
        <position position="79"/>
    </location>
    <ligand>
        <name>S-adenosyl-L-methionine</name>
        <dbReference type="ChEBI" id="CHEBI:59789"/>
    </ligand>
</feature>
<evidence type="ECO:0000256" key="7">
    <source>
        <dbReference type="PIRNR" id="PIRNR016305"/>
    </source>
</evidence>
<dbReference type="InterPro" id="IPR016651">
    <property type="entry name" value="LCMT1"/>
</dbReference>
<dbReference type="FunFam" id="3.40.50.150:FF:000092">
    <property type="entry name" value="Leucine carboxyl methyltransferase 1"/>
    <property type="match status" value="1"/>
</dbReference>
<comment type="similarity">
    <text evidence="3 7">Belongs to the methyltransferase superfamily. LCMT family.</text>
</comment>
<keyword evidence="5 7" id="KW-0808">Transferase</keyword>
<keyword evidence="10" id="KW-1185">Reference proteome</keyword>
<sequence>MASEEAVIATNDDAAQCKRYAVEKGYWVDPYISLMISKGTAHHAPEINRGYYARITSIRILLEKFIRLTNRKCQVVNLGAGYDTTFWKLKDAHLTPEKFVEIDFAPVTSRKCHHIKSKRPLLDKITNEDEDIMLSQSDLHSANYHIVGANLVDLAELDKKLQQSGIDRSIPTVFISECVLVYIEANKSAKLIKWISDNFPTAFFINYEQVNMGDRFGQVMIDNLKTRDCYLYGVSACDSLQSQMQRFTSNGWRDADALEMNKVYNCLPQSEIKRIEKLELMDERELMEQLFSHYCLVWAYKDVNNIGLEEIDLSQS</sequence>
<dbReference type="PANTHER" id="PTHR13600:SF33">
    <property type="entry name" value="LEUCINE CARBOXYL METHYLTRANSFERASE 1"/>
    <property type="match status" value="1"/>
</dbReference>
<keyword evidence="4 7" id="KW-0489">Methyltransferase</keyword>
<evidence type="ECO:0000256" key="4">
    <source>
        <dbReference type="ARBA" id="ARBA00022603"/>
    </source>
</evidence>
<dbReference type="Pfam" id="PF04072">
    <property type="entry name" value="LCM"/>
    <property type="match status" value="1"/>
</dbReference>
<evidence type="ECO:0000256" key="2">
    <source>
        <dbReference type="ARBA" id="ARBA00003455"/>
    </source>
</evidence>
<name>A0AAN8KI81_PATCE</name>
<dbReference type="EC" id="2.1.1.233" evidence="7"/>
<organism evidence="9 10">
    <name type="scientific">Patella caerulea</name>
    <name type="common">Rayed Mediterranean limpet</name>
    <dbReference type="NCBI Taxonomy" id="87958"/>
    <lineage>
        <taxon>Eukaryota</taxon>
        <taxon>Metazoa</taxon>
        <taxon>Spiralia</taxon>
        <taxon>Lophotrochozoa</taxon>
        <taxon>Mollusca</taxon>
        <taxon>Gastropoda</taxon>
        <taxon>Patellogastropoda</taxon>
        <taxon>Patelloidea</taxon>
        <taxon>Patellidae</taxon>
        <taxon>Patella</taxon>
    </lineage>
</organism>
<dbReference type="GO" id="GO:0018423">
    <property type="term" value="F:protein C-terminal leucine carboxyl O-methyltransferase activity"/>
    <property type="evidence" value="ECO:0007669"/>
    <property type="project" value="UniProtKB-EC"/>
</dbReference>
<dbReference type="EMBL" id="JAZGQO010000001">
    <property type="protein sequence ID" value="KAK6195518.1"/>
    <property type="molecule type" value="Genomic_DNA"/>
</dbReference>
<reference evidence="9 10" key="1">
    <citation type="submission" date="2024-01" db="EMBL/GenBank/DDBJ databases">
        <title>The genome of the rayed Mediterranean limpet Patella caerulea (Linnaeus, 1758).</title>
        <authorList>
            <person name="Anh-Thu Weber A."/>
            <person name="Halstead-Nussloch G."/>
        </authorList>
    </citation>
    <scope>NUCLEOTIDE SEQUENCE [LARGE SCALE GENOMIC DNA]</scope>
    <source>
        <strain evidence="9">AATW-2023a</strain>
        <tissue evidence="9">Whole specimen</tissue>
    </source>
</reference>
<evidence type="ECO:0000256" key="6">
    <source>
        <dbReference type="ARBA" id="ARBA00022691"/>
    </source>
</evidence>
<proteinExistence type="inferred from homology"/>
<dbReference type="AlphaFoldDB" id="A0AAN8KI81"/>
<dbReference type="PIRSF" id="PIRSF016305">
    <property type="entry name" value="LCM_mtfrase"/>
    <property type="match status" value="1"/>
</dbReference>
<dbReference type="PANTHER" id="PTHR13600">
    <property type="entry name" value="LEUCINE CARBOXYL METHYLTRANSFERASE"/>
    <property type="match status" value="1"/>
</dbReference>
<dbReference type="Proteomes" id="UP001347796">
    <property type="component" value="Unassembled WGS sequence"/>
</dbReference>
<dbReference type="GO" id="GO:0009966">
    <property type="term" value="P:regulation of signal transduction"/>
    <property type="evidence" value="ECO:0007669"/>
    <property type="project" value="UniProtKB-ARBA"/>
</dbReference>
<dbReference type="SUPFAM" id="SSF53335">
    <property type="entry name" value="S-adenosyl-L-methionine-dependent methyltransferases"/>
    <property type="match status" value="1"/>
</dbReference>
<evidence type="ECO:0000256" key="5">
    <source>
        <dbReference type="ARBA" id="ARBA00022679"/>
    </source>
</evidence>
<comment type="caution">
    <text evidence="9">The sequence shown here is derived from an EMBL/GenBank/DDBJ whole genome shotgun (WGS) entry which is preliminary data.</text>
</comment>
<comment type="catalytic activity">
    <reaction evidence="1 7">
        <text>[phosphatase 2A protein]-C-terminal L-leucine + S-adenosyl-L-methionine = [phosphatase 2A protein]-C-terminal L-leucine methyl ester + S-adenosyl-L-homocysteine</text>
        <dbReference type="Rhea" id="RHEA:48544"/>
        <dbReference type="Rhea" id="RHEA-COMP:12134"/>
        <dbReference type="Rhea" id="RHEA-COMP:12135"/>
        <dbReference type="ChEBI" id="CHEBI:57856"/>
        <dbReference type="ChEBI" id="CHEBI:59789"/>
        <dbReference type="ChEBI" id="CHEBI:90516"/>
        <dbReference type="ChEBI" id="CHEBI:90517"/>
        <dbReference type="EC" id="2.1.1.233"/>
    </reaction>
</comment>
<evidence type="ECO:0000256" key="8">
    <source>
        <dbReference type="PIRSR" id="PIRSR016305-1"/>
    </source>
</evidence>